<name>A0ABR3XID6_9PEZI</name>
<comment type="caution">
    <text evidence="3">The sequence shown here is derived from an EMBL/GenBank/DDBJ whole genome shotgun (WGS) entry which is preliminary data.</text>
</comment>
<feature type="domain" description="NADP-dependent oxidoreductase" evidence="2">
    <location>
        <begin position="18"/>
        <end position="305"/>
    </location>
</feature>
<dbReference type="EMBL" id="JAZHXJ010000088">
    <property type="protein sequence ID" value="KAL1875721.1"/>
    <property type="molecule type" value="Genomic_DNA"/>
</dbReference>
<reference evidence="3 4" key="1">
    <citation type="journal article" date="2024" name="Commun. Biol.">
        <title>Comparative genomic analysis of thermophilic fungi reveals convergent evolutionary adaptations and gene losses.</title>
        <authorList>
            <person name="Steindorff A.S."/>
            <person name="Aguilar-Pontes M.V."/>
            <person name="Robinson A.J."/>
            <person name="Andreopoulos B."/>
            <person name="LaButti K."/>
            <person name="Kuo A."/>
            <person name="Mondo S."/>
            <person name="Riley R."/>
            <person name="Otillar R."/>
            <person name="Haridas S."/>
            <person name="Lipzen A."/>
            <person name="Grimwood J."/>
            <person name="Schmutz J."/>
            <person name="Clum A."/>
            <person name="Reid I.D."/>
            <person name="Moisan M.C."/>
            <person name="Butler G."/>
            <person name="Nguyen T.T.M."/>
            <person name="Dewar K."/>
            <person name="Conant G."/>
            <person name="Drula E."/>
            <person name="Henrissat B."/>
            <person name="Hansel C."/>
            <person name="Singer S."/>
            <person name="Hutchinson M.I."/>
            <person name="de Vries R.P."/>
            <person name="Natvig D.O."/>
            <person name="Powell A.J."/>
            <person name="Tsang A."/>
            <person name="Grigoriev I.V."/>
        </authorList>
    </citation>
    <scope>NUCLEOTIDE SEQUENCE [LARGE SCALE GENOMIC DNA]</scope>
    <source>
        <strain evidence="3 4">ATCC 24622</strain>
    </source>
</reference>
<keyword evidence="1" id="KW-0560">Oxidoreductase</keyword>
<evidence type="ECO:0000313" key="4">
    <source>
        <dbReference type="Proteomes" id="UP001586593"/>
    </source>
</evidence>
<evidence type="ECO:0000313" key="3">
    <source>
        <dbReference type="EMBL" id="KAL1875721.1"/>
    </source>
</evidence>
<gene>
    <name evidence="3" type="ORF">VTK73DRAFT_9910</name>
</gene>
<dbReference type="SUPFAM" id="SSF51430">
    <property type="entry name" value="NAD(P)-linked oxidoreductase"/>
    <property type="match status" value="1"/>
</dbReference>
<dbReference type="Pfam" id="PF00248">
    <property type="entry name" value="Aldo_ket_red"/>
    <property type="match status" value="1"/>
</dbReference>
<accession>A0ABR3XID6</accession>
<organism evidence="3 4">
    <name type="scientific">Phialemonium thermophilum</name>
    <dbReference type="NCBI Taxonomy" id="223376"/>
    <lineage>
        <taxon>Eukaryota</taxon>
        <taxon>Fungi</taxon>
        <taxon>Dikarya</taxon>
        <taxon>Ascomycota</taxon>
        <taxon>Pezizomycotina</taxon>
        <taxon>Sordariomycetes</taxon>
        <taxon>Sordariomycetidae</taxon>
        <taxon>Cephalothecales</taxon>
        <taxon>Cephalothecaceae</taxon>
        <taxon>Phialemonium</taxon>
    </lineage>
</organism>
<evidence type="ECO:0000256" key="1">
    <source>
        <dbReference type="ARBA" id="ARBA00023002"/>
    </source>
</evidence>
<sequence>MESPSEHQQFDFTRLGPLVMGSAGFSYQLNADPESLPLERILLRAFDLGLRTIDTSPYYEPSEQLFGAALSSPTISSEYKRGDYILMTKAGRIKEKEFNYSPDWIRKSVARSLQRFNTTYLDVVFCHDVEFVSIEEAVTAVATLVDIKERTGAIKAVGISGYRIDVLVEVARLARERFGRPVVEIVQNWAQLTLQNTRLEQVGFQALRETGVRAVVCSSPLAVGLLRYGGIPVGRTGDWHPAPQGLRAAAQKAAQWVHGRQDGHSMSQIAMRFAVSLAAKNSRPGFMVTTASGISSLRDLEENVATTRSILHSATGKNNANQEEPLVRLTEVDEVELARDKEYYDGIRAILGGWVDFDFADSAPKNAEIHEKEAGNLKRETINARI</sequence>
<dbReference type="PANTHER" id="PTHR42686">
    <property type="entry name" value="GH17980P-RELATED"/>
    <property type="match status" value="1"/>
</dbReference>
<dbReference type="Proteomes" id="UP001586593">
    <property type="component" value="Unassembled WGS sequence"/>
</dbReference>
<keyword evidence="4" id="KW-1185">Reference proteome</keyword>
<dbReference type="PANTHER" id="PTHR42686:SF1">
    <property type="entry name" value="GH17980P-RELATED"/>
    <property type="match status" value="1"/>
</dbReference>
<evidence type="ECO:0000259" key="2">
    <source>
        <dbReference type="Pfam" id="PF00248"/>
    </source>
</evidence>
<dbReference type="InterPro" id="IPR036812">
    <property type="entry name" value="NAD(P)_OxRdtase_dom_sf"/>
</dbReference>
<dbReference type="InterPro" id="IPR020471">
    <property type="entry name" value="AKR"/>
</dbReference>
<proteinExistence type="predicted"/>
<protein>
    <recommendedName>
        <fullName evidence="2">NADP-dependent oxidoreductase domain-containing protein</fullName>
    </recommendedName>
</protein>
<dbReference type="Gene3D" id="3.20.20.100">
    <property type="entry name" value="NADP-dependent oxidoreductase domain"/>
    <property type="match status" value="1"/>
</dbReference>
<dbReference type="InterPro" id="IPR023210">
    <property type="entry name" value="NADP_OxRdtase_dom"/>
</dbReference>